<gene>
    <name evidence="2" type="ORF">BASA50_002116</name>
</gene>
<dbReference type="EMBL" id="JAFCIX010000029">
    <property type="protein sequence ID" value="KAH6600656.1"/>
    <property type="molecule type" value="Genomic_DNA"/>
</dbReference>
<feature type="compositionally biased region" description="Polar residues" evidence="1">
    <location>
        <begin position="304"/>
        <end position="317"/>
    </location>
</feature>
<keyword evidence="3" id="KW-1185">Reference proteome</keyword>
<feature type="compositionally biased region" description="Polar residues" evidence="1">
    <location>
        <begin position="245"/>
        <end position="254"/>
    </location>
</feature>
<protein>
    <submittedName>
        <fullName evidence="2">Uncharacterized protein</fullName>
    </submittedName>
</protein>
<sequence length="351" mass="38844">MNIFMNSYTLQFQQSHQLALVAQIYACSPYAQLDQYFGYWRQLPAAYPVVGYSSQWSLQNNGFCSATPQSDFFGNVQAYPYLSDSERRQIALEQGKIINIPVTSKEDQDILPKMIRIPISGNEETDLEVPNPDVCEDPAESSLIHISDTVNDTVENTVVELLSSEVAHGDSNNLPHIDVCFASVAAIEAQPLEVEVVEAATVQHHQSVNRTGDLEQALKTVSVPATRQKNGPGNAKIALVHTTAPKRSQSNRTQKPLAPKHKSAINIAPSTSTEQVRIPHAWEAALPTTPKKERFHARPKKPQTHSVTQASGRQNISGDVRNHPDLISTVKKNRHNTNRDGQPKIGPIKRK</sequence>
<feature type="region of interest" description="Disordered" evidence="1">
    <location>
        <begin position="241"/>
        <end position="264"/>
    </location>
</feature>
<name>A0ABQ8FQ14_9FUNG</name>
<evidence type="ECO:0000313" key="2">
    <source>
        <dbReference type="EMBL" id="KAH6600656.1"/>
    </source>
</evidence>
<feature type="compositionally biased region" description="Basic residues" evidence="1">
    <location>
        <begin position="293"/>
        <end position="303"/>
    </location>
</feature>
<reference evidence="2 3" key="1">
    <citation type="submission" date="2021-02" db="EMBL/GenBank/DDBJ databases">
        <title>Variation within the Batrachochytrium salamandrivorans European outbreak.</title>
        <authorList>
            <person name="Kelly M."/>
            <person name="Pasmans F."/>
            <person name="Shea T.P."/>
            <person name="Munoz J.F."/>
            <person name="Carranza S."/>
            <person name="Cuomo C.A."/>
            <person name="Martel A."/>
        </authorList>
    </citation>
    <scope>NUCLEOTIDE SEQUENCE [LARGE SCALE GENOMIC DNA]</scope>
    <source>
        <strain evidence="2 3">AMFP18/2</strain>
    </source>
</reference>
<evidence type="ECO:0000313" key="3">
    <source>
        <dbReference type="Proteomes" id="UP001648503"/>
    </source>
</evidence>
<proteinExistence type="predicted"/>
<organism evidence="2 3">
    <name type="scientific">Batrachochytrium salamandrivorans</name>
    <dbReference type="NCBI Taxonomy" id="1357716"/>
    <lineage>
        <taxon>Eukaryota</taxon>
        <taxon>Fungi</taxon>
        <taxon>Fungi incertae sedis</taxon>
        <taxon>Chytridiomycota</taxon>
        <taxon>Chytridiomycota incertae sedis</taxon>
        <taxon>Chytridiomycetes</taxon>
        <taxon>Rhizophydiales</taxon>
        <taxon>Rhizophydiales incertae sedis</taxon>
        <taxon>Batrachochytrium</taxon>
    </lineage>
</organism>
<dbReference type="Proteomes" id="UP001648503">
    <property type="component" value="Unassembled WGS sequence"/>
</dbReference>
<comment type="caution">
    <text evidence="2">The sequence shown here is derived from an EMBL/GenBank/DDBJ whole genome shotgun (WGS) entry which is preliminary data.</text>
</comment>
<accession>A0ABQ8FQ14</accession>
<feature type="region of interest" description="Disordered" evidence="1">
    <location>
        <begin position="291"/>
        <end position="351"/>
    </location>
</feature>
<evidence type="ECO:0000256" key="1">
    <source>
        <dbReference type="SAM" id="MobiDB-lite"/>
    </source>
</evidence>